<dbReference type="EMBL" id="JAPFRF010000006">
    <property type="protein sequence ID" value="KAJ7330122.1"/>
    <property type="molecule type" value="Genomic_DNA"/>
</dbReference>
<name>A0A9Q1B332_9SAUR</name>
<sequence>VVVHGDCPSPCRGVPTTSCCARLSRALPPSLRKKALAAVDGFGFFCGGGGCQAPRCGGKNRRVWKCGLFGAITGDSGSRMPPPPPPTPALKEEKSFQTLIPRSSPAPPGWIGWLSGRGGWRMLSRAPTSGESGKRGPNSLPTPRLVPWPTLPLRCDAAAVANPASPSASFYPALAGSISTSKTTTTTTLPGSSSPGARSARWDAKAELGEAASISSGEGAEDEDEELSNDSVGVPNHQSAESTRHRPFLNVIKLSFLPKLRGKKDLPDLASLQFGFQSTAFGDFSDRWISLSLSFLSLSSPFSAPLLIYICIYI</sequence>
<evidence type="ECO:0000256" key="1">
    <source>
        <dbReference type="SAM" id="MobiDB-lite"/>
    </source>
</evidence>
<feature type="region of interest" description="Disordered" evidence="1">
    <location>
        <begin position="122"/>
        <end position="145"/>
    </location>
</feature>
<feature type="compositionally biased region" description="Low complexity" evidence="1">
    <location>
        <begin position="181"/>
        <end position="194"/>
    </location>
</feature>
<evidence type="ECO:0000313" key="2">
    <source>
        <dbReference type="EMBL" id="KAJ7330122.1"/>
    </source>
</evidence>
<dbReference type="Proteomes" id="UP001142489">
    <property type="component" value="Unassembled WGS sequence"/>
</dbReference>
<comment type="caution">
    <text evidence="2">The sequence shown here is derived from an EMBL/GenBank/DDBJ whole genome shotgun (WGS) entry which is preliminary data.</text>
</comment>
<feature type="region of interest" description="Disordered" evidence="1">
    <location>
        <begin position="181"/>
        <end position="241"/>
    </location>
</feature>
<feature type="non-terminal residue" evidence="2">
    <location>
        <position position="1"/>
    </location>
</feature>
<keyword evidence="3" id="KW-1185">Reference proteome</keyword>
<proteinExistence type="predicted"/>
<protein>
    <submittedName>
        <fullName evidence="2">Uncharacterized protein</fullName>
    </submittedName>
</protein>
<reference evidence="2" key="1">
    <citation type="journal article" date="2023" name="DNA Res.">
        <title>Chromosome-level genome assembly of Phrynocephalus forsythii using third-generation DNA sequencing and Hi-C analysis.</title>
        <authorList>
            <person name="Qi Y."/>
            <person name="Zhao W."/>
            <person name="Zhao Y."/>
            <person name="Niu C."/>
            <person name="Cao S."/>
            <person name="Zhang Y."/>
        </authorList>
    </citation>
    <scope>NUCLEOTIDE SEQUENCE</scope>
    <source>
        <tissue evidence="2">Muscle</tissue>
    </source>
</reference>
<dbReference type="AlphaFoldDB" id="A0A9Q1B332"/>
<feature type="compositionally biased region" description="Acidic residues" evidence="1">
    <location>
        <begin position="219"/>
        <end position="228"/>
    </location>
</feature>
<accession>A0A9Q1B332</accession>
<gene>
    <name evidence="2" type="ORF">JRQ81_016296</name>
</gene>
<organism evidence="2 3">
    <name type="scientific">Phrynocephalus forsythii</name>
    <dbReference type="NCBI Taxonomy" id="171643"/>
    <lineage>
        <taxon>Eukaryota</taxon>
        <taxon>Metazoa</taxon>
        <taxon>Chordata</taxon>
        <taxon>Craniata</taxon>
        <taxon>Vertebrata</taxon>
        <taxon>Euteleostomi</taxon>
        <taxon>Lepidosauria</taxon>
        <taxon>Squamata</taxon>
        <taxon>Bifurcata</taxon>
        <taxon>Unidentata</taxon>
        <taxon>Episquamata</taxon>
        <taxon>Toxicofera</taxon>
        <taxon>Iguania</taxon>
        <taxon>Acrodonta</taxon>
        <taxon>Agamidae</taxon>
        <taxon>Agaminae</taxon>
        <taxon>Phrynocephalus</taxon>
    </lineage>
</organism>
<feature type="compositionally biased region" description="Low complexity" evidence="1">
    <location>
        <begin position="209"/>
        <end position="218"/>
    </location>
</feature>
<evidence type="ECO:0000313" key="3">
    <source>
        <dbReference type="Proteomes" id="UP001142489"/>
    </source>
</evidence>
<feature type="non-terminal residue" evidence="2">
    <location>
        <position position="314"/>
    </location>
</feature>